<evidence type="ECO:0000256" key="1">
    <source>
        <dbReference type="SAM" id="MobiDB-lite"/>
    </source>
</evidence>
<reference evidence="2 3" key="1">
    <citation type="submission" date="2019-01" db="EMBL/GenBank/DDBJ databases">
        <title>Genome sequencing of the rare red list fungi Fomitopsis rosea.</title>
        <authorList>
            <person name="Buettner E."/>
            <person name="Kellner H."/>
        </authorList>
    </citation>
    <scope>NUCLEOTIDE SEQUENCE [LARGE SCALE GENOMIC DNA]</scope>
    <source>
        <strain evidence="2 3">DSM 105464</strain>
    </source>
</reference>
<gene>
    <name evidence="2" type="ORF">EVJ58_g1113</name>
</gene>
<sequence>MPVCASASPPATRSTAVQQAVSTPTHFSDSELAAPSVGKKSPGSIALADILLPVLDFSALAPANLIVAPHLPRYAL</sequence>
<name>A0A4Y9Z2L2_9APHY</name>
<dbReference type="AlphaFoldDB" id="A0A4Y9Z2L2"/>
<dbReference type="EMBL" id="SEKV01000034">
    <property type="protein sequence ID" value="TFY68270.1"/>
    <property type="molecule type" value="Genomic_DNA"/>
</dbReference>
<organism evidence="2 3">
    <name type="scientific">Rhodofomes roseus</name>
    <dbReference type="NCBI Taxonomy" id="34475"/>
    <lineage>
        <taxon>Eukaryota</taxon>
        <taxon>Fungi</taxon>
        <taxon>Dikarya</taxon>
        <taxon>Basidiomycota</taxon>
        <taxon>Agaricomycotina</taxon>
        <taxon>Agaricomycetes</taxon>
        <taxon>Polyporales</taxon>
        <taxon>Rhodofomes</taxon>
    </lineage>
</organism>
<proteinExistence type="predicted"/>
<protein>
    <submittedName>
        <fullName evidence="2">Uncharacterized protein</fullName>
    </submittedName>
</protein>
<evidence type="ECO:0000313" key="3">
    <source>
        <dbReference type="Proteomes" id="UP000298390"/>
    </source>
</evidence>
<accession>A0A4Y9Z2L2</accession>
<feature type="region of interest" description="Disordered" evidence="1">
    <location>
        <begin position="1"/>
        <end position="22"/>
    </location>
</feature>
<evidence type="ECO:0000313" key="2">
    <source>
        <dbReference type="EMBL" id="TFY68270.1"/>
    </source>
</evidence>
<comment type="caution">
    <text evidence="2">The sequence shown here is derived from an EMBL/GenBank/DDBJ whole genome shotgun (WGS) entry which is preliminary data.</text>
</comment>
<feature type="compositionally biased region" description="Low complexity" evidence="1">
    <location>
        <begin position="1"/>
        <end position="16"/>
    </location>
</feature>
<dbReference type="Proteomes" id="UP000298390">
    <property type="component" value="Unassembled WGS sequence"/>
</dbReference>